<keyword evidence="4" id="KW-1185">Reference proteome</keyword>
<comment type="similarity">
    <text evidence="1">Belongs to the outer membrane factor (OMF) (TC 1.B.17) family.</text>
</comment>
<dbReference type="AlphaFoldDB" id="A0A239Q1C0"/>
<dbReference type="EMBL" id="FZQA01000009">
    <property type="protein sequence ID" value="SNT75727.1"/>
    <property type="molecule type" value="Genomic_DNA"/>
</dbReference>
<sequence length="420" mass="45979">MKCQKLALFGAVIASLWLAEPGLAQESAAPDIALREFVFSVLSDHPALRQAQAELDAARAQARGQAQPLYNPEIELEYEEALDNSKSVGLSQTLDLSGKRRARANVATAEVVAAEARFAITRKTLLANLLIALSDYQARRDAVRIAEQRVRLDEEFLALAERRNRAGDLPQSDLLTARLTLAEARAAASTASIEFSQAEERLIAVVGGVMPPPPPLTGSPPQKRPSIEVVNVDALPELQSAQADTEAARAFVSVAKRNRIPDPTLGVKVGEARSALDPLGQRESSTLFGIRLSIPLPIRNTYSAEVDAARAGSIAREQSYRDLRRRVEARLAASLRRYETALSAWQAWTAQGAAPLDEQRALLQRLWEAGEIDAVDYIIQLNQTFATESAGVELKGRLWTTWFDWLEASAAISEWVENIQ</sequence>
<dbReference type="InterPro" id="IPR010131">
    <property type="entry name" value="MdtP/NodT-like"/>
</dbReference>
<dbReference type="Gene3D" id="1.20.1600.10">
    <property type="entry name" value="Outer membrane efflux proteins (OEP)"/>
    <property type="match status" value="1"/>
</dbReference>
<evidence type="ECO:0000313" key="4">
    <source>
        <dbReference type="Proteomes" id="UP000198346"/>
    </source>
</evidence>
<evidence type="ECO:0000256" key="2">
    <source>
        <dbReference type="SAM" id="SignalP"/>
    </source>
</evidence>
<keyword evidence="2" id="KW-0732">Signal</keyword>
<dbReference type="Proteomes" id="UP000198346">
    <property type="component" value="Unassembled WGS sequence"/>
</dbReference>
<name>A0A239Q1C0_9PROT</name>
<dbReference type="Pfam" id="PF02321">
    <property type="entry name" value="OEP"/>
    <property type="match status" value="2"/>
</dbReference>
<dbReference type="RefSeq" id="WP_089413302.1">
    <property type="nucleotide sequence ID" value="NZ_FZQA01000009.1"/>
</dbReference>
<proteinExistence type="inferred from homology"/>
<feature type="signal peptide" evidence="2">
    <location>
        <begin position="1"/>
        <end position="24"/>
    </location>
</feature>
<gene>
    <name evidence="3" type="ORF">SAMN06297382_2876</name>
</gene>
<protein>
    <submittedName>
        <fullName evidence="3">Outer membrane protein TolC</fullName>
    </submittedName>
</protein>
<accession>A0A239Q1C0</accession>
<dbReference type="OrthoDB" id="5801460at2"/>
<dbReference type="PANTHER" id="PTHR30203">
    <property type="entry name" value="OUTER MEMBRANE CATION EFFLUX PROTEIN"/>
    <property type="match status" value="1"/>
</dbReference>
<evidence type="ECO:0000256" key="1">
    <source>
        <dbReference type="ARBA" id="ARBA00007613"/>
    </source>
</evidence>
<reference evidence="3 4" key="1">
    <citation type="submission" date="2017-07" db="EMBL/GenBank/DDBJ databases">
        <authorList>
            <person name="Sun Z.S."/>
            <person name="Albrecht U."/>
            <person name="Echele G."/>
            <person name="Lee C.C."/>
        </authorList>
    </citation>
    <scope>NUCLEOTIDE SEQUENCE [LARGE SCALE GENOMIC DNA]</scope>
    <source>
        <strain evidence="3 4">CGMCC 1.12710</strain>
    </source>
</reference>
<dbReference type="InterPro" id="IPR003423">
    <property type="entry name" value="OMP_efflux"/>
</dbReference>
<organism evidence="3 4">
    <name type="scientific">Amphiplicatus metriothermophilus</name>
    <dbReference type="NCBI Taxonomy" id="1519374"/>
    <lineage>
        <taxon>Bacteria</taxon>
        <taxon>Pseudomonadati</taxon>
        <taxon>Pseudomonadota</taxon>
        <taxon>Alphaproteobacteria</taxon>
        <taxon>Parvularculales</taxon>
        <taxon>Parvularculaceae</taxon>
        <taxon>Amphiplicatus</taxon>
    </lineage>
</organism>
<dbReference type="SUPFAM" id="SSF56954">
    <property type="entry name" value="Outer membrane efflux proteins (OEP)"/>
    <property type="match status" value="1"/>
</dbReference>
<evidence type="ECO:0000313" key="3">
    <source>
        <dbReference type="EMBL" id="SNT75727.1"/>
    </source>
</evidence>
<feature type="chain" id="PRO_5013009266" evidence="2">
    <location>
        <begin position="25"/>
        <end position="420"/>
    </location>
</feature>
<dbReference type="GO" id="GO:0015562">
    <property type="term" value="F:efflux transmembrane transporter activity"/>
    <property type="evidence" value="ECO:0007669"/>
    <property type="project" value="InterPro"/>
</dbReference>
<dbReference type="PANTHER" id="PTHR30203:SF24">
    <property type="entry name" value="BLR4935 PROTEIN"/>
    <property type="match status" value="1"/>
</dbReference>